<dbReference type="PANTHER" id="PTHR43399:SF4">
    <property type="entry name" value="CELL WALL-ASSOCIATED PROTEASE"/>
    <property type="match status" value="1"/>
</dbReference>
<evidence type="ECO:0000313" key="8">
    <source>
        <dbReference type="EMBL" id="PWK28983.1"/>
    </source>
</evidence>
<dbReference type="Pfam" id="PF18962">
    <property type="entry name" value="Por_Secre_tail"/>
    <property type="match status" value="1"/>
</dbReference>
<sequence length="961" mass="104553">MNIFPPEDCSWIKDSFRGKVVILASFLVLINLFNLVAQSSDEINSSEKSAIVSSEKNSEKALRKLTKVLKSDAKSNFKKTLQLANINNWTLQKTLPDGRTMALQGIDETENPIYYITHGQVSPSACTRTNSLYAGGSLGVSLSGASSVVRNKLGLWDGGLVRSTHQELGVSRITQIDAPPYLNEHATHLAGILIGTGVNKQARGMAYGGSLKVWDFGDDVSEMAFAAKSLLVSNHSYGVLAGWVFNPDRSGIIFRDDNLKWEWWGDTTISKTEDYRFGFYDKKSSDIDKIAYNAPYYLIVKSADNKRTETGPPAGTPYYFRNTNTKSTISRSRNDSFDTIPMDGNAKNIITVGAIDGGDVVPTKPSDIKMSAYSSWGPTDDGRIKPDIVGTGDGILSASSNGDDAYTTLSGTSVAAPNIAGSLLLLQEFYARKNYGFTMRSSTLKGLVLHTANEAGTTQGPDYQFGWGLLNTERAAQVIDNKDQNHFISESLLYQNSINTIQVVASGKSPITATICWTDPEATPTEAKAENLNSRKPKLINDLDIRISDGTNTYYPWVLNPDAPSQGATQGDNFRDNIEQIYIEKPVYGKTYTITVRHKGSVLKGDIQYYAMIVSGVSSTPCQLSASIASAGNTSLCKGAVKLLTNSGTNLSYVWSWNGQQIPLSNANSYHVKFAGNYTVTVTQGKCSSTSPIITVENAQTPTVSSDNGSNICAGNVNLSVKNLTGTGITYQWLKDNSNISKATNSTLAVTATGNYSVKTTQNGCSATSLPFVITSMGNSISTKPSTGKYLLINGRSTTIQTVLTDNLPYTFQWFKDGVKIQNATQSSISINQAGKYTVQMTLGKCTSTSGVVEFVKVSNARVMSFDDFMQDVEPETLIISPNPTNEWLKIQYLSKQNIPTEPSVEIINALGLNVLSDKLEKLQDNTFTKEINVKSLSTGMYFVRIIDGEQVLVKKFIRGE</sequence>
<dbReference type="AlphaFoldDB" id="A0A316EDH5"/>
<proteinExistence type="inferred from homology"/>
<evidence type="ECO:0000259" key="7">
    <source>
        <dbReference type="Pfam" id="PF18962"/>
    </source>
</evidence>
<dbReference type="GO" id="GO:0006508">
    <property type="term" value="P:proteolysis"/>
    <property type="evidence" value="ECO:0007669"/>
    <property type="project" value="UniProtKB-KW"/>
</dbReference>
<dbReference type="GO" id="GO:0004252">
    <property type="term" value="F:serine-type endopeptidase activity"/>
    <property type="evidence" value="ECO:0007669"/>
    <property type="project" value="UniProtKB-UniRule"/>
</dbReference>
<dbReference type="InterPro" id="IPR036852">
    <property type="entry name" value="Peptidase_S8/S53_dom_sf"/>
</dbReference>
<dbReference type="SUPFAM" id="SSF49785">
    <property type="entry name" value="Galactose-binding domain-like"/>
    <property type="match status" value="1"/>
</dbReference>
<keyword evidence="2 5" id="KW-0645">Protease</keyword>
<dbReference type="Gene3D" id="2.60.40.10">
    <property type="entry name" value="Immunoglobulins"/>
    <property type="match status" value="2"/>
</dbReference>
<keyword evidence="4 5" id="KW-0720">Serine protease</keyword>
<dbReference type="Proteomes" id="UP000245489">
    <property type="component" value="Unassembled WGS sequence"/>
</dbReference>
<dbReference type="RefSeq" id="WP_109741313.1">
    <property type="nucleotide sequence ID" value="NZ_QGGO01000002.1"/>
</dbReference>
<feature type="active site" description="Charge relay system" evidence="5">
    <location>
        <position position="185"/>
    </location>
</feature>
<comment type="similarity">
    <text evidence="1 5">Belongs to the peptidase S8 family.</text>
</comment>
<dbReference type="InterPro" id="IPR023828">
    <property type="entry name" value="Peptidase_S8_Ser-AS"/>
</dbReference>
<dbReference type="NCBIfam" id="TIGR04183">
    <property type="entry name" value="Por_Secre_tail"/>
    <property type="match status" value="1"/>
</dbReference>
<dbReference type="SUPFAM" id="SSF52743">
    <property type="entry name" value="Subtilisin-like"/>
    <property type="match status" value="1"/>
</dbReference>
<evidence type="ECO:0000256" key="1">
    <source>
        <dbReference type="ARBA" id="ARBA00011073"/>
    </source>
</evidence>
<dbReference type="InterPro" id="IPR051048">
    <property type="entry name" value="Peptidase_S8/S53_subtilisin"/>
</dbReference>
<evidence type="ECO:0000256" key="5">
    <source>
        <dbReference type="PROSITE-ProRule" id="PRU01240"/>
    </source>
</evidence>
<evidence type="ECO:0000256" key="4">
    <source>
        <dbReference type="ARBA" id="ARBA00022825"/>
    </source>
</evidence>
<dbReference type="PROSITE" id="PS00138">
    <property type="entry name" value="SUBTILASE_SER"/>
    <property type="match status" value="1"/>
</dbReference>
<dbReference type="PROSITE" id="PS51892">
    <property type="entry name" value="SUBTILASE"/>
    <property type="match status" value="1"/>
</dbReference>
<dbReference type="OrthoDB" id="9792152at2"/>
<dbReference type="InterPro" id="IPR000209">
    <property type="entry name" value="Peptidase_S8/S53_dom"/>
</dbReference>
<dbReference type="Gene3D" id="2.60.120.380">
    <property type="match status" value="1"/>
</dbReference>
<organism evidence="8 9">
    <name type="scientific">Arcicella aurantiaca</name>
    <dbReference type="NCBI Taxonomy" id="591202"/>
    <lineage>
        <taxon>Bacteria</taxon>
        <taxon>Pseudomonadati</taxon>
        <taxon>Bacteroidota</taxon>
        <taxon>Cytophagia</taxon>
        <taxon>Cytophagales</taxon>
        <taxon>Flectobacillaceae</taxon>
        <taxon>Arcicella</taxon>
    </lineage>
</organism>
<dbReference type="Pfam" id="PF00082">
    <property type="entry name" value="Peptidase_S8"/>
    <property type="match status" value="1"/>
</dbReference>
<gene>
    <name evidence="8" type="ORF">LV89_00537</name>
</gene>
<feature type="active site" description="Charge relay system" evidence="5">
    <location>
        <position position="413"/>
    </location>
</feature>
<keyword evidence="9" id="KW-1185">Reference proteome</keyword>
<evidence type="ECO:0000313" key="9">
    <source>
        <dbReference type="Proteomes" id="UP000245489"/>
    </source>
</evidence>
<comment type="caution">
    <text evidence="8">The sequence shown here is derived from an EMBL/GenBank/DDBJ whole genome shotgun (WGS) entry which is preliminary data.</text>
</comment>
<dbReference type="EMBL" id="QGGO01000002">
    <property type="protein sequence ID" value="PWK28983.1"/>
    <property type="molecule type" value="Genomic_DNA"/>
</dbReference>
<evidence type="ECO:0000256" key="2">
    <source>
        <dbReference type="ARBA" id="ARBA00022670"/>
    </source>
</evidence>
<keyword evidence="3 5" id="KW-0378">Hydrolase</keyword>
<reference evidence="8 9" key="1">
    <citation type="submission" date="2018-05" db="EMBL/GenBank/DDBJ databases">
        <title>Genomic Encyclopedia of Archaeal and Bacterial Type Strains, Phase II (KMG-II): from individual species to whole genera.</title>
        <authorList>
            <person name="Goeker M."/>
        </authorList>
    </citation>
    <scope>NUCLEOTIDE SEQUENCE [LARGE SCALE GENOMIC DNA]</scope>
    <source>
        <strain evidence="8 9">DSM 22214</strain>
    </source>
</reference>
<feature type="active site" description="Charge relay system" evidence="5">
    <location>
        <position position="157"/>
    </location>
</feature>
<protein>
    <submittedName>
        <fullName evidence="8">Putative secreted protein (Por secretion system target)</fullName>
    </submittedName>
</protein>
<name>A0A316EDH5_9BACT</name>
<dbReference type="Gene3D" id="3.40.50.200">
    <property type="entry name" value="Peptidase S8/S53 domain"/>
    <property type="match status" value="1"/>
</dbReference>
<feature type="domain" description="Peptidase S8/S53" evidence="6">
    <location>
        <begin position="177"/>
        <end position="468"/>
    </location>
</feature>
<dbReference type="InterPro" id="IPR013783">
    <property type="entry name" value="Ig-like_fold"/>
</dbReference>
<dbReference type="CDD" id="cd04842">
    <property type="entry name" value="Peptidases_S8_Kp43_protease"/>
    <property type="match status" value="1"/>
</dbReference>
<dbReference type="InterPro" id="IPR026444">
    <property type="entry name" value="Secre_tail"/>
</dbReference>
<evidence type="ECO:0000256" key="3">
    <source>
        <dbReference type="ARBA" id="ARBA00022801"/>
    </source>
</evidence>
<feature type="domain" description="Secretion system C-terminal sorting" evidence="7">
    <location>
        <begin position="880"/>
        <end position="958"/>
    </location>
</feature>
<dbReference type="InterPro" id="IPR034058">
    <property type="entry name" value="TagA/B/C/D_pept_dom"/>
</dbReference>
<dbReference type="InterPro" id="IPR008979">
    <property type="entry name" value="Galactose-bd-like_sf"/>
</dbReference>
<accession>A0A316EDH5</accession>
<dbReference type="PANTHER" id="PTHR43399">
    <property type="entry name" value="SUBTILISIN-RELATED"/>
    <property type="match status" value="1"/>
</dbReference>
<evidence type="ECO:0000259" key="6">
    <source>
        <dbReference type="Pfam" id="PF00082"/>
    </source>
</evidence>